<feature type="binding site" evidence="14 15">
    <location>
        <position position="118"/>
    </location>
    <ligand>
        <name>a divalent metal cation</name>
        <dbReference type="ChEBI" id="CHEBI:60240"/>
    </ligand>
</feature>
<dbReference type="InterPro" id="IPR022898">
    <property type="entry name" value="RNase_HII"/>
</dbReference>
<evidence type="ECO:0000256" key="3">
    <source>
        <dbReference type="ARBA" id="ARBA00004065"/>
    </source>
</evidence>
<dbReference type="Proteomes" id="UP000002725">
    <property type="component" value="Chromosome"/>
</dbReference>
<dbReference type="GO" id="GO:0030145">
    <property type="term" value="F:manganese ion binding"/>
    <property type="evidence" value="ECO:0007669"/>
    <property type="project" value="UniProtKB-UniRule"/>
</dbReference>
<protein>
    <recommendedName>
        <fullName evidence="7 14">Ribonuclease HII</fullName>
        <shortName evidence="14">RNase HII</shortName>
        <ecNumber evidence="6 14">3.1.26.4</ecNumber>
    </recommendedName>
</protein>
<dbReference type="EMBL" id="CP001108">
    <property type="protein sequence ID" value="ACF45083.1"/>
    <property type="molecule type" value="Genomic_DNA"/>
</dbReference>
<evidence type="ECO:0000256" key="2">
    <source>
        <dbReference type="ARBA" id="ARBA00001946"/>
    </source>
</evidence>
<comment type="similarity">
    <text evidence="5 14 16">Belongs to the RNase HII family.</text>
</comment>
<gene>
    <name evidence="14" type="primary">rnhB</name>
    <name evidence="18" type="ordered locus">Paes_0017</name>
</gene>
<evidence type="ECO:0000256" key="12">
    <source>
        <dbReference type="ARBA" id="ARBA00022801"/>
    </source>
</evidence>
<comment type="cofactor">
    <cofactor evidence="2">
        <name>Mg(2+)</name>
        <dbReference type="ChEBI" id="CHEBI:18420"/>
    </cofactor>
</comment>
<evidence type="ECO:0000259" key="17">
    <source>
        <dbReference type="PROSITE" id="PS51975"/>
    </source>
</evidence>
<dbReference type="EC" id="3.1.26.4" evidence="6 14"/>
<keyword evidence="10 14" id="KW-0479">Metal-binding</keyword>
<dbReference type="GO" id="GO:0003723">
    <property type="term" value="F:RNA binding"/>
    <property type="evidence" value="ECO:0007669"/>
    <property type="project" value="UniProtKB-UniRule"/>
</dbReference>
<name>B4S951_PROA2</name>
<reference evidence="18" key="1">
    <citation type="submission" date="2008-06" db="EMBL/GenBank/DDBJ databases">
        <title>Complete sequence of chromosome of Prosthecochloris aestuarii DSM 271.</title>
        <authorList>
            <consortium name="US DOE Joint Genome Institute"/>
            <person name="Lucas S."/>
            <person name="Copeland A."/>
            <person name="Lapidus A."/>
            <person name="Glavina del Rio T."/>
            <person name="Dalin E."/>
            <person name="Tice H."/>
            <person name="Bruce D."/>
            <person name="Goodwin L."/>
            <person name="Pitluck S."/>
            <person name="Schmutz J."/>
            <person name="Larimer F."/>
            <person name="Land M."/>
            <person name="Hauser L."/>
            <person name="Kyrpides N."/>
            <person name="Anderson I."/>
            <person name="Liu Z."/>
            <person name="Li T."/>
            <person name="Zhao F."/>
            <person name="Overmann J."/>
            <person name="Bryant D.A."/>
            <person name="Richardson P."/>
        </authorList>
    </citation>
    <scope>NUCLEOTIDE SEQUENCE [LARGE SCALE GENOMIC DNA]</scope>
    <source>
        <strain evidence="18">DSM 271</strain>
    </source>
</reference>
<keyword evidence="9 14" id="KW-0540">Nuclease</keyword>
<evidence type="ECO:0000256" key="14">
    <source>
        <dbReference type="HAMAP-Rule" id="MF_00052"/>
    </source>
</evidence>
<dbReference type="GO" id="GO:0043137">
    <property type="term" value="P:DNA replication, removal of RNA primer"/>
    <property type="evidence" value="ECO:0007669"/>
    <property type="project" value="TreeGrafter"/>
</dbReference>
<feature type="domain" description="RNase H type-2" evidence="17">
    <location>
        <begin position="16"/>
        <end position="206"/>
    </location>
</feature>
<evidence type="ECO:0000256" key="7">
    <source>
        <dbReference type="ARBA" id="ARBA00019179"/>
    </source>
</evidence>
<dbReference type="STRING" id="290512.Paes_0017"/>
<dbReference type="Pfam" id="PF01351">
    <property type="entry name" value="RNase_HII"/>
    <property type="match status" value="1"/>
</dbReference>
<keyword evidence="8 14" id="KW-0963">Cytoplasm</keyword>
<dbReference type="InterPro" id="IPR012337">
    <property type="entry name" value="RNaseH-like_sf"/>
</dbReference>
<dbReference type="GO" id="GO:0005737">
    <property type="term" value="C:cytoplasm"/>
    <property type="evidence" value="ECO:0007669"/>
    <property type="project" value="UniProtKB-SubCell"/>
</dbReference>
<evidence type="ECO:0000256" key="1">
    <source>
        <dbReference type="ARBA" id="ARBA00000077"/>
    </source>
</evidence>
<comment type="catalytic activity">
    <reaction evidence="1 14 15 16">
        <text>Endonucleolytic cleavage to 5'-phosphomonoester.</text>
        <dbReference type="EC" id="3.1.26.4"/>
    </reaction>
</comment>
<dbReference type="InterPro" id="IPR036397">
    <property type="entry name" value="RNaseH_sf"/>
</dbReference>
<evidence type="ECO:0000256" key="16">
    <source>
        <dbReference type="RuleBase" id="RU003515"/>
    </source>
</evidence>
<dbReference type="GO" id="GO:0004523">
    <property type="term" value="F:RNA-DNA hybrid ribonuclease activity"/>
    <property type="evidence" value="ECO:0007669"/>
    <property type="project" value="UniProtKB-UniRule"/>
</dbReference>
<evidence type="ECO:0000256" key="15">
    <source>
        <dbReference type="PROSITE-ProRule" id="PRU01319"/>
    </source>
</evidence>
<evidence type="ECO:0000256" key="13">
    <source>
        <dbReference type="ARBA" id="ARBA00023211"/>
    </source>
</evidence>
<evidence type="ECO:0000256" key="10">
    <source>
        <dbReference type="ARBA" id="ARBA00022723"/>
    </source>
</evidence>
<proteinExistence type="inferred from homology"/>
<dbReference type="PANTHER" id="PTHR10954">
    <property type="entry name" value="RIBONUCLEASE H2 SUBUNIT A"/>
    <property type="match status" value="1"/>
</dbReference>
<evidence type="ECO:0000256" key="5">
    <source>
        <dbReference type="ARBA" id="ARBA00007383"/>
    </source>
</evidence>
<dbReference type="HOGENOM" id="CLU_036532_3_2_10"/>
<evidence type="ECO:0000256" key="11">
    <source>
        <dbReference type="ARBA" id="ARBA00022759"/>
    </source>
</evidence>
<dbReference type="HAMAP" id="MF_00052_B">
    <property type="entry name" value="RNase_HII_B"/>
    <property type="match status" value="1"/>
</dbReference>
<keyword evidence="19" id="KW-1185">Reference proteome</keyword>
<dbReference type="PROSITE" id="PS51975">
    <property type="entry name" value="RNASE_H_2"/>
    <property type="match status" value="1"/>
</dbReference>
<dbReference type="Gene3D" id="3.30.420.10">
    <property type="entry name" value="Ribonuclease H-like superfamily/Ribonuclease H"/>
    <property type="match status" value="1"/>
</dbReference>
<dbReference type="PANTHER" id="PTHR10954:SF18">
    <property type="entry name" value="RIBONUCLEASE HII"/>
    <property type="match status" value="1"/>
</dbReference>
<dbReference type="AlphaFoldDB" id="B4S951"/>
<comment type="cofactor">
    <cofactor evidence="14 15">
        <name>Mn(2+)</name>
        <dbReference type="ChEBI" id="CHEBI:29035"/>
    </cofactor>
    <cofactor evidence="14 15">
        <name>Mg(2+)</name>
        <dbReference type="ChEBI" id="CHEBI:18420"/>
    </cofactor>
    <text evidence="14 15">Manganese or magnesium. Binds 1 divalent metal ion per monomer in the absence of substrate. May bind a second metal ion after substrate binding.</text>
</comment>
<keyword evidence="12 14" id="KW-0378">Hydrolase</keyword>
<dbReference type="RefSeq" id="WP_012504620.1">
    <property type="nucleotide sequence ID" value="NC_011059.1"/>
</dbReference>
<dbReference type="CDD" id="cd07182">
    <property type="entry name" value="RNase_HII_bacteria_HII_like"/>
    <property type="match status" value="1"/>
</dbReference>
<dbReference type="SUPFAM" id="SSF53098">
    <property type="entry name" value="Ribonuclease H-like"/>
    <property type="match status" value="1"/>
</dbReference>
<dbReference type="NCBIfam" id="NF000595">
    <property type="entry name" value="PRK00015.1-3"/>
    <property type="match status" value="1"/>
</dbReference>
<feature type="binding site" evidence="14 15">
    <location>
        <position position="23"/>
    </location>
    <ligand>
        <name>a divalent metal cation</name>
        <dbReference type="ChEBI" id="CHEBI:60240"/>
    </ligand>
</feature>
<dbReference type="GO" id="GO:0032299">
    <property type="term" value="C:ribonuclease H2 complex"/>
    <property type="evidence" value="ECO:0007669"/>
    <property type="project" value="TreeGrafter"/>
</dbReference>
<evidence type="ECO:0000256" key="8">
    <source>
        <dbReference type="ARBA" id="ARBA00022490"/>
    </source>
</evidence>
<dbReference type="InterPro" id="IPR001352">
    <property type="entry name" value="RNase_HII/HIII"/>
</dbReference>
<organism evidence="18 19">
    <name type="scientific">Prosthecochloris aestuarii (strain DSM 271 / SK 413)</name>
    <dbReference type="NCBI Taxonomy" id="290512"/>
    <lineage>
        <taxon>Bacteria</taxon>
        <taxon>Pseudomonadati</taxon>
        <taxon>Chlorobiota</taxon>
        <taxon>Chlorobiia</taxon>
        <taxon>Chlorobiales</taxon>
        <taxon>Chlorobiaceae</taxon>
        <taxon>Prosthecochloris</taxon>
    </lineage>
</organism>
<dbReference type="GO" id="GO:0006298">
    <property type="term" value="P:mismatch repair"/>
    <property type="evidence" value="ECO:0007669"/>
    <property type="project" value="TreeGrafter"/>
</dbReference>
<sequence>MTLTTLYEQQFWPDLQRVCGIDEAGRGPLAGPVVAAAVVFPRHFRPHGFISTLNDSKTIPPRRRKELAQAIIQEAEDYAIAEVDHIEIDRINILQATMLAMNNAAGSLEHSPSLLLIDGNRFHPARPVAFRTIVKGDASVFSIAAASILAKTHRDAIMTEAALLYPEYGFEKHFGYPTREHIEAIRNHGRSPIHRMSFRLRQLGEK</sequence>
<evidence type="ECO:0000313" key="18">
    <source>
        <dbReference type="EMBL" id="ACF45083.1"/>
    </source>
</evidence>
<dbReference type="InterPro" id="IPR024567">
    <property type="entry name" value="RNase_HII/HIII_dom"/>
</dbReference>
<comment type="function">
    <text evidence="3 14 16">Endonuclease that specifically degrades the RNA of RNA-DNA hybrids.</text>
</comment>
<evidence type="ECO:0000256" key="9">
    <source>
        <dbReference type="ARBA" id="ARBA00022722"/>
    </source>
</evidence>
<keyword evidence="11 14" id="KW-0255">Endonuclease</keyword>
<accession>B4S951</accession>
<evidence type="ECO:0000256" key="4">
    <source>
        <dbReference type="ARBA" id="ARBA00004496"/>
    </source>
</evidence>
<evidence type="ECO:0000313" key="19">
    <source>
        <dbReference type="Proteomes" id="UP000002725"/>
    </source>
</evidence>
<comment type="subcellular location">
    <subcellularLocation>
        <location evidence="4 14">Cytoplasm</location>
    </subcellularLocation>
</comment>
<dbReference type="KEGG" id="paa:Paes_0017"/>
<evidence type="ECO:0000256" key="6">
    <source>
        <dbReference type="ARBA" id="ARBA00012180"/>
    </source>
</evidence>
<keyword evidence="13 14" id="KW-0464">Manganese</keyword>
<dbReference type="eggNOG" id="COG0164">
    <property type="taxonomic scope" value="Bacteria"/>
</dbReference>
<feature type="binding site" evidence="14 15">
    <location>
        <position position="22"/>
    </location>
    <ligand>
        <name>a divalent metal cation</name>
        <dbReference type="ChEBI" id="CHEBI:60240"/>
    </ligand>
</feature>